<name>D0GJ30_9FUSO</name>
<evidence type="ECO:0000313" key="3">
    <source>
        <dbReference type="Proteomes" id="UP000004226"/>
    </source>
</evidence>
<evidence type="ECO:0000259" key="1">
    <source>
        <dbReference type="Pfam" id="PF12008"/>
    </source>
</evidence>
<dbReference type="Proteomes" id="UP000004226">
    <property type="component" value="Unassembled WGS sequence"/>
</dbReference>
<evidence type="ECO:0000313" key="2">
    <source>
        <dbReference type="EMBL" id="EEY35901.1"/>
    </source>
</evidence>
<dbReference type="Pfam" id="PF12008">
    <property type="entry name" value="EcoR124_C"/>
    <property type="match status" value="1"/>
</dbReference>
<proteinExistence type="predicted"/>
<dbReference type="InterPro" id="IPR022625">
    <property type="entry name" value="TypeI_RM_Rsu_C"/>
</dbReference>
<dbReference type="EMBL" id="ADAD01000032">
    <property type="protein sequence ID" value="EEY35901.1"/>
    <property type="molecule type" value="Genomic_DNA"/>
</dbReference>
<feature type="domain" description="Type I restriction enzyme R protein C-terminal" evidence="1">
    <location>
        <begin position="2"/>
        <end position="74"/>
    </location>
</feature>
<organism evidence="2 3">
    <name type="scientific">Pseudoleptotrichia goodfellowii F0264</name>
    <dbReference type="NCBI Taxonomy" id="596323"/>
    <lineage>
        <taxon>Bacteria</taxon>
        <taxon>Fusobacteriati</taxon>
        <taxon>Fusobacteriota</taxon>
        <taxon>Fusobacteriia</taxon>
        <taxon>Fusobacteriales</taxon>
        <taxon>Leptotrichiaceae</taxon>
        <taxon>Pseudoleptotrichia</taxon>
    </lineage>
</organism>
<reference evidence="2 3" key="1">
    <citation type="submission" date="2009-10" db="EMBL/GenBank/DDBJ databases">
        <authorList>
            <person name="Harkins D.M."/>
            <person name="Madupu R."/>
            <person name="Durkin A.S."/>
            <person name="Torralba M."/>
            <person name="Methe B."/>
            <person name="Sutton G.G."/>
            <person name="Strausberg R.L."/>
            <person name="Nelson K.E."/>
        </authorList>
    </citation>
    <scope>NUCLEOTIDE SEQUENCE [LARGE SCALE GENOMIC DNA]</scope>
    <source>
        <strain evidence="2 3">F0264</strain>
    </source>
</reference>
<dbReference type="RefSeq" id="WP_006806485.1">
    <property type="nucleotide sequence ID" value="NZ_ADAD01000032.1"/>
</dbReference>
<feature type="non-terminal residue" evidence="2">
    <location>
        <position position="1"/>
    </location>
</feature>
<accession>D0GJ30</accession>
<protein>
    <recommendedName>
        <fullName evidence="1">Type I restriction enzyme R protein C-terminal domain-containing protein</fullName>
    </recommendedName>
</protein>
<dbReference type="AlphaFoldDB" id="D0GJ30"/>
<keyword evidence="3" id="KW-1185">Reference proteome</keyword>
<comment type="caution">
    <text evidence="2">The sequence shown here is derived from an EMBL/GenBank/DDBJ whole genome shotgun (WGS) entry which is preliminary data.</text>
</comment>
<sequence length="77" mass="8818">AKKEREAKIDELVNEEKLKEDSKRFIKKSIDKGYVEYAGSELDSILPPTSRRQGAREAKKLSVLEKIRKIVEVFVGV</sequence>
<gene>
    <name evidence="2" type="ORF">HMPREF0554_1595</name>
</gene>